<sequence length="295" mass="33138">MLKRDQDEPPVHFNNVPSAPGSVPPATTRGHVHPSIPVHSIKIRVEDDLEENYKKLELFKNPKVKIKKVEDMQLRPDTIYQRLSQVGFDLYKVPLEKSLQDHAFPRKFIQCMNAYGLGGNIREEYPTVSSKVSNKTGITSLAFGDLVTHVHAPQVPGAPGLFFTTGRDRAEDVPEPRHTFTKLDSGWCYMGLYQFFGAPSLTKQEWATQAPKVLNAWAKKICERTSGFGNPVRARIACRKRGKKRPTEAEENAAIKDNSYRLVTKAEVKAAFSRGEEVRLASFCGFGIVAQRSRL</sequence>
<proteinExistence type="predicted"/>
<name>A0ACD3AJ93_9AGAR</name>
<keyword evidence="2" id="KW-1185">Reference proteome</keyword>
<evidence type="ECO:0000313" key="1">
    <source>
        <dbReference type="EMBL" id="TFK65837.1"/>
    </source>
</evidence>
<evidence type="ECO:0000313" key="2">
    <source>
        <dbReference type="Proteomes" id="UP000308600"/>
    </source>
</evidence>
<gene>
    <name evidence="1" type="ORF">BDN72DRAFT_177927</name>
</gene>
<protein>
    <submittedName>
        <fullName evidence="1">Uncharacterized protein</fullName>
    </submittedName>
</protein>
<accession>A0ACD3AJ93</accession>
<reference evidence="1 2" key="1">
    <citation type="journal article" date="2019" name="Nat. Ecol. Evol.">
        <title>Megaphylogeny resolves global patterns of mushroom evolution.</title>
        <authorList>
            <person name="Varga T."/>
            <person name="Krizsan K."/>
            <person name="Foldi C."/>
            <person name="Dima B."/>
            <person name="Sanchez-Garcia M."/>
            <person name="Sanchez-Ramirez S."/>
            <person name="Szollosi G.J."/>
            <person name="Szarkandi J.G."/>
            <person name="Papp V."/>
            <person name="Albert L."/>
            <person name="Andreopoulos W."/>
            <person name="Angelini C."/>
            <person name="Antonin V."/>
            <person name="Barry K.W."/>
            <person name="Bougher N.L."/>
            <person name="Buchanan P."/>
            <person name="Buyck B."/>
            <person name="Bense V."/>
            <person name="Catcheside P."/>
            <person name="Chovatia M."/>
            <person name="Cooper J."/>
            <person name="Damon W."/>
            <person name="Desjardin D."/>
            <person name="Finy P."/>
            <person name="Geml J."/>
            <person name="Haridas S."/>
            <person name="Hughes K."/>
            <person name="Justo A."/>
            <person name="Karasinski D."/>
            <person name="Kautmanova I."/>
            <person name="Kiss B."/>
            <person name="Kocsube S."/>
            <person name="Kotiranta H."/>
            <person name="LaButti K.M."/>
            <person name="Lechner B.E."/>
            <person name="Liimatainen K."/>
            <person name="Lipzen A."/>
            <person name="Lukacs Z."/>
            <person name="Mihaltcheva S."/>
            <person name="Morgado L.N."/>
            <person name="Niskanen T."/>
            <person name="Noordeloos M.E."/>
            <person name="Ohm R.A."/>
            <person name="Ortiz-Santana B."/>
            <person name="Ovrebo C."/>
            <person name="Racz N."/>
            <person name="Riley R."/>
            <person name="Savchenko A."/>
            <person name="Shiryaev A."/>
            <person name="Soop K."/>
            <person name="Spirin V."/>
            <person name="Szebenyi C."/>
            <person name="Tomsovsky M."/>
            <person name="Tulloss R.E."/>
            <person name="Uehling J."/>
            <person name="Grigoriev I.V."/>
            <person name="Vagvolgyi C."/>
            <person name="Papp T."/>
            <person name="Martin F.M."/>
            <person name="Miettinen O."/>
            <person name="Hibbett D.S."/>
            <person name="Nagy L.G."/>
        </authorList>
    </citation>
    <scope>NUCLEOTIDE SEQUENCE [LARGE SCALE GENOMIC DNA]</scope>
    <source>
        <strain evidence="1 2">NL-1719</strain>
    </source>
</reference>
<organism evidence="1 2">
    <name type="scientific">Pluteus cervinus</name>
    <dbReference type="NCBI Taxonomy" id="181527"/>
    <lineage>
        <taxon>Eukaryota</taxon>
        <taxon>Fungi</taxon>
        <taxon>Dikarya</taxon>
        <taxon>Basidiomycota</taxon>
        <taxon>Agaricomycotina</taxon>
        <taxon>Agaricomycetes</taxon>
        <taxon>Agaricomycetidae</taxon>
        <taxon>Agaricales</taxon>
        <taxon>Pluteineae</taxon>
        <taxon>Pluteaceae</taxon>
        <taxon>Pluteus</taxon>
    </lineage>
</organism>
<dbReference type="Proteomes" id="UP000308600">
    <property type="component" value="Unassembled WGS sequence"/>
</dbReference>
<dbReference type="EMBL" id="ML208424">
    <property type="protein sequence ID" value="TFK65837.1"/>
    <property type="molecule type" value="Genomic_DNA"/>
</dbReference>